<dbReference type="OrthoDB" id="9157170at2"/>
<dbReference type="AlphaFoldDB" id="A0A380U0J5"/>
<feature type="signal peptide" evidence="1">
    <location>
        <begin position="1"/>
        <end position="15"/>
    </location>
</feature>
<dbReference type="EMBL" id="UFRQ01000003">
    <property type="protein sequence ID" value="SUT93607.1"/>
    <property type="molecule type" value="Genomic_DNA"/>
</dbReference>
<feature type="chain" id="PRO_5017020472" description="Lipoprotein" evidence="1">
    <location>
        <begin position="16"/>
        <end position="165"/>
    </location>
</feature>
<dbReference type="PROSITE" id="PS51257">
    <property type="entry name" value="PROKAR_LIPOPROTEIN"/>
    <property type="match status" value="1"/>
</dbReference>
<sequence length="165" mass="19108">MKAFFSLFIASMVSACSTQPITQDYGSYPSHYQQIAQQFYQGKRDITPIQYIRTSAPQMYEQKAGDYGFVVPLNPAYWATVGKEQAIKGYVICTWETNNYDGHKTDALLIHNGKVISWIYNVYQAALTYPINVCKKESEENLSILYEKTRQENIRFIKDFIKELK</sequence>
<evidence type="ECO:0000313" key="3">
    <source>
        <dbReference type="Proteomes" id="UP000254649"/>
    </source>
</evidence>
<reference evidence="2 3" key="1">
    <citation type="submission" date="2018-06" db="EMBL/GenBank/DDBJ databases">
        <authorList>
            <consortium name="Pathogen Informatics"/>
            <person name="Doyle S."/>
        </authorList>
    </citation>
    <scope>NUCLEOTIDE SEQUENCE [LARGE SCALE GENOMIC DNA]</scope>
    <source>
        <strain evidence="2 3">NCTC10801</strain>
    </source>
</reference>
<evidence type="ECO:0000313" key="2">
    <source>
        <dbReference type="EMBL" id="SUT93607.1"/>
    </source>
</evidence>
<name>A0A380U0J5_9PAST</name>
<dbReference type="Proteomes" id="UP000254649">
    <property type="component" value="Unassembled WGS sequence"/>
</dbReference>
<evidence type="ECO:0008006" key="4">
    <source>
        <dbReference type="Google" id="ProtNLM"/>
    </source>
</evidence>
<organism evidence="2 3">
    <name type="scientific">[Actinobacillus] rossii</name>
    <dbReference type="NCBI Taxonomy" id="123820"/>
    <lineage>
        <taxon>Bacteria</taxon>
        <taxon>Pseudomonadati</taxon>
        <taxon>Pseudomonadota</taxon>
        <taxon>Gammaproteobacteria</taxon>
        <taxon>Pasteurellales</taxon>
        <taxon>Pasteurellaceae</taxon>
    </lineage>
</organism>
<protein>
    <recommendedName>
        <fullName evidence="4">Lipoprotein</fullName>
    </recommendedName>
</protein>
<accession>A0A380U0J5</accession>
<evidence type="ECO:0000256" key="1">
    <source>
        <dbReference type="SAM" id="SignalP"/>
    </source>
</evidence>
<proteinExistence type="predicted"/>
<keyword evidence="3" id="KW-1185">Reference proteome</keyword>
<keyword evidence="1" id="KW-0732">Signal</keyword>
<gene>
    <name evidence="2" type="ORF">NCTC10801_01986</name>
</gene>